<evidence type="ECO:0000256" key="1">
    <source>
        <dbReference type="ARBA" id="ARBA00022448"/>
    </source>
</evidence>
<dbReference type="SUPFAM" id="SSF52540">
    <property type="entry name" value="P-loop containing nucleoside triphosphate hydrolases"/>
    <property type="match status" value="1"/>
</dbReference>
<accession>A0A4Q7YTC3</accession>
<gene>
    <name evidence="5" type="ORF">BDD14_1747</name>
</gene>
<dbReference type="Pfam" id="PF00005">
    <property type="entry name" value="ABC_tran"/>
    <property type="match status" value="1"/>
</dbReference>
<evidence type="ECO:0000259" key="4">
    <source>
        <dbReference type="PROSITE" id="PS50893"/>
    </source>
</evidence>
<sequence>MSTAAPTRAEAAATTAASLDSVSKIYGAFAALRNVSATFPAGSSTVILGENGAGKSTLLRVVAGLITPTRGKATVFGGPPHQHRHRVAYMSHSTMLYDELTAMENLTYFATLHRGDSCACVGSPEMALRAVGLDPTLTRPLGQYSQGMRQRASLARVLQTDPELLLLDEPFSNLDVASAGHLVELLADFRTWPVFNKDGGGGGGARTLILTTHQASLAEPLADRTLTMRQGQVVDIATGTHG</sequence>
<reference evidence="5 6" key="1">
    <citation type="submission" date="2019-02" db="EMBL/GenBank/DDBJ databases">
        <title>Genomic Encyclopedia of Archaeal and Bacterial Type Strains, Phase II (KMG-II): from individual species to whole genera.</title>
        <authorList>
            <person name="Goeker M."/>
        </authorList>
    </citation>
    <scope>NUCLEOTIDE SEQUENCE [LARGE SCALE GENOMIC DNA]</scope>
    <source>
        <strain evidence="5 6">DSM 18101</strain>
    </source>
</reference>
<dbReference type="PROSITE" id="PS50893">
    <property type="entry name" value="ABC_TRANSPORTER_2"/>
    <property type="match status" value="1"/>
</dbReference>
<dbReference type="PANTHER" id="PTHR42939:SF1">
    <property type="entry name" value="ABC TRANSPORTER ATP-BINDING PROTEIN ALBC-RELATED"/>
    <property type="match status" value="1"/>
</dbReference>
<name>A0A4Q7YTC3_9BACT</name>
<dbReference type="InterPro" id="IPR051782">
    <property type="entry name" value="ABC_Transporter_VariousFunc"/>
</dbReference>
<dbReference type="CDD" id="cd03230">
    <property type="entry name" value="ABC_DR_subfamily_A"/>
    <property type="match status" value="1"/>
</dbReference>
<organism evidence="5 6">
    <name type="scientific">Edaphobacter modestus</name>
    <dbReference type="NCBI Taxonomy" id="388466"/>
    <lineage>
        <taxon>Bacteria</taxon>
        <taxon>Pseudomonadati</taxon>
        <taxon>Acidobacteriota</taxon>
        <taxon>Terriglobia</taxon>
        <taxon>Terriglobales</taxon>
        <taxon>Acidobacteriaceae</taxon>
        <taxon>Edaphobacter</taxon>
    </lineage>
</organism>
<dbReference type="InterPro" id="IPR017871">
    <property type="entry name" value="ABC_transporter-like_CS"/>
</dbReference>
<dbReference type="SMART" id="SM00382">
    <property type="entry name" value="AAA"/>
    <property type="match status" value="1"/>
</dbReference>
<dbReference type="InterPro" id="IPR003439">
    <property type="entry name" value="ABC_transporter-like_ATP-bd"/>
</dbReference>
<dbReference type="AlphaFoldDB" id="A0A4Q7YTC3"/>
<keyword evidence="6" id="KW-1185">Reference proteome</keyword>
<dbReference type="InterPro" id="IPR027417">
    <property type="entry name" value="P-loop_NTPase"/>
</dbReference>
<keyword evidence="2" id="KW-0547">Nucleotide-binding</keyword>
<evidence type="ECO:0000313" key="6">
    <source>
        <dbReference type="Proteomes" id="UP000292958"/>
    </source>
</evidence>
<comment type="caution">
    <text evidence="5">The sequence shown here is derived from an EMBL/GenBank/DDBJ whole genome shotgun (WGS) entry which is preliminary data.</text>
</comment>
<protein>
    <submittedName>
        <fullName evidence="5">ABC-type multidrug transport system ATPase subunit</fullName>
    </submittedName>
</protein>
<keyword evidence="3" id="KW-0067">ATP-binding</keyword>
<evidence type="ECO:0000256" key="2">
    <source>
        <dbReference type="ARBA" id="ARBA00022741"/>
    </source>
</evidence>
<dbReference type="RefSeq" id="WP_130418382.1">
    <property type="nucleotide sequence ID" value="NZ_SHKW01000001.1"/>
</dbReference>
<dbReference type="InterPro" id="IPR003593">
    <property type="entry name" value="AAA+_ATPase"/>
</dbReference>
<feature type="domain" description="ABC transporter" evidence="4">
    <location>
        <begin position="17"/>
        <end position="241"/>
    </location>
</feature>
<keyword evidence="1" id="KW-0813">Transport</keyword>
<dbReference type="EMBL" id="SHKW01000001">
    <property type="protein sequence ID" value="RZU40301.1"/>
    <property type="molecule type" value="Genomic_DNA"/>
</dbReference>
<proteinExistence type="predicted"/>
<dbReference type="PROSITE" id="PS00211">
    <property type="entry name" value="ABC_TRANSPORTER_1"/>
    <property type="match status" value="1"/>
</dbReference>
<evidence type="ECO:0000256" key="3">
    <source>
        <dbReference type="ARBA" id="ARBA00022840"/>
    </source>
</evidence>
<evidence type="ECO:0000313" key="5">
    <source>
        <dbReference type="EMBL" id="RZU40301.1"/>
    </source>
</evidence>
<dbReference type="Gene3D" id="3.40.50.300">
    <property type="entry name" value="P-loop containing nucleotide triphosphate hydrolases"/>
    <property type="match status" value="1"/>
</dbReference>
<dbReference type="PANTHER" id="PTHR42939">
    <property type="entry name" value="ABC TRANSPORTER ATP-BINDING PROTEIN ALBC-RELATED"/>
    <property type="match status" value="1"/>
</dbReference>
<dbReference type="OrthoDB" id="9804819at2"/>
<dbReference type="GO" id="GO:0005524">
    <property type="term" value="F:ATP binding"/>
    <property type="evidence" value="ECO:0007669"/>
    <property type="project" value="UniProtKB-KW"/>
</dbReference>
<dbReference type="GO" id="GO:0016887">
    <property type="term" value="F:ATP hydrolysis activity"/>
    <property type="evidence" value="ECO:0007669"/>
    <property type="project" value="InterPro"/>
</dbReference>
<dbReference type="Proteomes" id="UP000292958">
    <property type="component" value="Unassembled WGS sequence"/>
</dbReference>